<feature type="transmembrane region" description="Helical" evidence="1">
    <location>
        <begin position="193"/>
        <end position="214"/>
    </location>
</feature>
<feature type="transmembrane region" description="Helical" evidence="1">
    <location>
        <begin position="12"/>
        <end position="32"/>
    </location>
</feature>
<keyword evidence="1" id="KW-0472">Membrane</keyword>
<evidence type="ECO:0000313" key="2">
    <source>
        <dbReference type="EMBL" id="MDQ1098522.1"/>
    </source>
</evidence>
<keyword evidence="3" id="KW-1185">Reference proteome</keyword>
<feature type="transmembrane region" description="Helical" evidence="1">
    <location>
        <begin position="101"/>
        <end position="120"/>
    </location>
</feature>
<sequence>MEDLLSPEKKSRILDCIIILGTLSFFVLKVIYSSGDLTPDSIQYVLQAKDFWNYKVNFPLGYPLAIKTLSYITGSFFTASKVVNILSYLGIVLFSYRKKFYFPQTLVIFSFYPFMGLYTYSLSEPLYYFFNYLIIYCVYRISRERFSPKYSIYLGILFFMLVSVRFSGIFVFAVSILFLALLTWKKNYPVRSYVYTVAAASLGVFLYLLINYMYCGYTLGNRSHLHLAPVSVFHEFIPHFVISVLHDFSLFNAIMHKGILSRISFIHIYTGLGLIIIALLIVFKKRKKLSNFNLYLLFSFCGILLSIFYSYYTTVIDDNIRIKSNAFLYLEMIIVFNIPRHVLNSLKVFVLLILGLNSFTLITHYKNTAHLLEKYDTFIKDCDQKRVHILYKNFKNKKERNDAAVLFFKMRLIDKGFQIDESESPASSDSGCRINTSEIIRMNH</sequence>
<dbReference type="RefSeq" id="WP_307454047.1">
    <property type="nucleotide sequence ID" value="NZ_JAUTAL010000001.1"/>
</dbReference>
<feature type="transmembrane region" description="Helical" evidence="1">
    <location>
        <begin position="265"/>
        <end position="282"/>
    </location>
</feature>
<dbReference type="Proteomes" id="UP001225072">
    <property type="component" value="Unassembled WGS sequence"/>
</dbReference>
<proteinExistence type="predicted"/>
<reference evidence="2 3" key="1">
    <citation type="submission" date="2023-07" db="EMBL/GenBank/DDBJ databases">
        <title>Functional and genomic diversity of the sorghum phyllosphere microbiome.</title>
        <authorList>
            <person name="Shade A."/>
        </authorList>
    </citation>
    <scope>NUCLEOTIDE SEQUENCE [LARGE SCALE GENOMIC DNA]</scope>
    <source>
        <strain evidence="2 3">SORGH_AS_1064</strain>
    </source>
</reference>
<protein>
    <submittedName>
        <fullName evidence="2">Uncharacterized protein YacL</fullName>
    </submittedName>
</protein>
<name>A0ABU0TNA1_9FLAO</name>
<keyword evidence="1" id="KW-0812">Transmembrane</keyword>
<feature type="transmembrane region" description="Helical" evidence="1">
    <location>
        <begin position="69"/>
        <end position="94"/>
    </location>
</feature>
<organism evidence="2 3">
    <name type="scientific">Chryseobacterium camelliae</name>
    <dbReference type="NCBI Taxonomy" id="1265445"/>
    <lineage>
        <taxon>Bacteria</taxon>
        <taxon>Pseudomonadati</taxon>
        <taxon>Bacteroidota</taxon>
        <taxon>Flavobacteriia</taxon>
        <taxon>Flavobacteriales</taxon>
        <taxon>Weeksellaceae</taxon>
        <taxon>Chryseobacterium group</taxon>
        <taxon>Chryseobacterium</taxon>
    </lineage>
</organism>
<keyword evidence="1" id="KW-1133">Transmembrane helix</keyword>
<evidence type="ECO:0000256" key="1">
    <source>
        <dbReference type="SAM" id="Phobius"/>
    </source>
</evidence>
<dbReference type="EMBL" id="JAUTAL010000001">
    <property type="protein sequence ID" value="MDQ1098522.1"/>
    <property type="molecule type" value="Genomic_DNA"/>
</dbReference>
<feature type="transmembrane region" description="Helical" evidence="1">
    <location>
        <begin position="226"/>
        <end position="245"/>
    </location>
</feature>
<feature type="transmembrane region" description="Helical" evidence="1">
    <location>
        <begin position="346"/>
        <end position="365"/>
    </location>
</feature>
<evidence type="ECO:0000313" key="3">
    <source>
        <dbReference type="Proteomes" id="UP001225072"/>
    </source>
</evidence>
<feature type="transmembrane region" description="Helical" evidence="1">
    <location>
        <begin position="126"/>
        <end position="142"/>
    </location>
</feature>
<gene>
    <name evidence="2" type="ORF">QE404_003669</name>
</gene>
<feature type="transmembrane region" description="Helical" evidence="1">
    <location>
        <begin position="294"/>
        <end position="312"/>
    </location>
</feature>
<feature type="transmembrane region" description="Helical" evidence="1">
    <location>
        <begin position="154"/>
        <end position="181"/>
    </location>
</feature>
<comment type="caution">
    <text evidence="2">The sequence shown here is derived from an EMBL/GenBank/DDBJ whole genome shotgun (WGS) entry which is preliminary data.</text>
</comment>
<accession>A0ABU0TNA1</accession>